<keyword evidence="2" id="KW-1185">Reference proteome</keyword>
<reference evidence="1 2" key="1">
    <citation type="submission" date="2019-08" db="EMBL/GenBank/DDBJ databases">
        <title>In-depth cultivation of the pig gut microbiome towards novel bacterial diversity and tailored functional studies.</title>
        <authorList>
            <person name="Wylensek D."/>
            <person name="Hitch T.C.A."/>
            <person name="Clavel T."/>
        </authorList>
    </citation>
    <scope>NUCLEOTIDE SEQUENCE [LARGE SCALE GENOMIC DNA]</scope>
    <source>
        <strain evidence="2">WCA-380-WT-3B3</strain>
    </source>
</reference>
<protein>
    <submittedName>
        <fullName evidence="1">DUF1850 domain-containing protein</fullName>
    </submittedName>
</protein>
<dbReference type="EMBL" id="VUNL01000004">
    <property type="protein sequence ID" value="MSV24440.1"/>
    <property type="molecule type" value="Genomic_DNA"/>
</dbReference>
<dbReference type="Proteomes" id="UP000430222">
    <property type="component" value="Unassembled WGS sequence"/>
</dbReference>
<dbReference type="RefSeq" id="WP_154620217.1">
    <property type="nucleotide sequence ID" value="NZ_JBQHVT010000003.1"/>
</dbReference>
<name>A0A6I2UWG6_9FIRM</name>
<sequence>MRVVTGLHWWKRPVIWLCVIGVLLGVFDVLRQPCLFVLAGGQRVAAVQAAPGTPFVIRFIHSVQKTPVWEYLAVDEDGRHFVLHATKYQSFGVGLPFLEGEGRFRQEGDYYIMDDMERHFPQLTLRTGVGTQLTLFLGGREYRLFEAYPPGTPVELLVCPLGKGLLL</sequence>
<evidence type="ECO:0000313" key="2">
    <source>
        <dbReference type="Proteomes" id="UP000430222"/>
    </source>
</evidence>
<proteinExistence type="predicted"/>
<gene>
    <name evidence="1" type="ORF">FYJ78_04415</name>
</gene>
<dbReference type="InterPro" id="IPR015001">
    <property type="entry name" value="DUF1850"/>
</dbReference>
<dbReference type="AlphaFoldDB" id="A0A6I2UWG6"/>
<comment type="caution">
    <text evidence="1">The sequence shown here is derived from an EMBL/GenBank/DDBJ whole genome shotgun (WGS) entry which is preliminary data.</text>
</comment>
<accession>A0A6I2UWG6</accession>
<organism evidence="1 2">
    <name type="scientific">Selenomonas montiformis</name>
    <dbReference type="NCBI Taxonomy" id="2652285"/>
    <lineage>
        <taxon>Bacteria</taxon>
        <taxon>Bacillati</taxon>
        <taxon>Bacillota</taxon>
        <taxon>Negativicutes</taxon>
        <taxon>Selenomonadales</taxon>
        <taxon>Selenomonadaceae</taxon>
        <taxon>Selenomonas</taxon>
    </lineage>
</organism>
<dbReference type="Pfam" id="PF08905">
    <property type="entry name" value="DUF1850"/>
    <property type="match status" value="1"/>
</dbReference>
<evidence type="ECO:0000313" key="1">
    <source>
        <dbReference type="EMBL" id="MSV24440.1"/>
    </source>
</evidence>